<comment type="similarity">
    <text evidence="9">Belongs to the G-protein coupled receptor 1 family.</text>
</comment>
<feature type="transmembrane region" description="Helical" evidence="10">
    <location>
        <begin position="46"/>
        <end position="72"/>
    </location>
</feature>
<dbReference type="GO" id="GO:0007204">
    <property type="term" value="P:positive regulation of cytosolic calcium ion concentration"/>
    <property type="evidence" value="ECO:0007669"/>
    <property type="project" value="TreeGrafter"/>
</dbReference>
<evidence type="ECO:0000256" key="4">
    <source>
        <dbReference type="ARBA" id="ARBA00022989"/>
    </source>
</evidence>
<dbReference type="GO" id="GO:0071880">
    <property type="term" value="P:adenylate cyclase-activating adrenergic receptor signaling pathway"/>
    <property type="evidence" value="ECO:0007669"/>
    <property type="project" value="TreeGrafter"/>
</dbReference>
<sequence length="551" mass="61104">MKNSSWGVTNAPLTISAVTPAPDANGTSQPPQQQLLQLLLQDQARVVGLVLTLGSFIVFAIAGNVLVILSVFCNRHLRTVTNYFIANLALADLLLSTTVLPFSAALEVMGYWAFGRPFCDVWAAVDVLCCSASIMSLCVISVDRYVGVGYPLRYPAIMTEQRALFVLVSVWVLSIVISVGPLLGWKEPPPDDETICSITEEPGYALFSSMLSFYIPMCVILGMYCKVYTAAKRQTESLKAGVKRARANMREVTLRIHRGRDDGSAKGPHHLRGSLSVRILKFSREKKAAKTVGIVVGVFVLCWFPFFLVLPLGSYFPECKPDDTVFKIIFWLGYLNSGVNPLIYPCSSQEFKRAFLNVLRCRCRQKHHRPAWRGHRSICGRSAATSARPPHHCSRTTLGPTDAESPAVSFYSRRKSNSGDLVADFCSTERKRSSHSYQSRSSSHDISAAFYLEPEKSSISLVDDFYPARERSSRDLSDCYRDSGPPVTPGSKLGSYLQWVTRGRRFKRDARLSQDRGMAIGMGSQTNCDIERGDINVHAERPTGELAITEI</sequence>
<evidence type="ECO:0000256" key="8">
    <source>
        <dbReference type="ARBA" id="ARBA00023224"/>
    </source>
</evidence>
<organism evidence="12 13">
    <name type="scientific">Petromyzon marinus</name>
    <name type="common">Sea lamprey</name>
    <dbReference type="NCBI Taxonomy" id="7757"/>
    <lineage>
        <taxon>Eukaryota</taxon>
        <taxon>Metazoa</taxon>
        <taxon>Chordata</taxon>
        <taxon>Craniata</taxon>
        <taxon>Vertebrata</taxon>
        <taxon>Cyclostomata</taxon>
        <taxon>Hyperoartia</taxon>
        <taxon>Petromyzontiformes</taxon>
        <taxon>Petromyzontidae</taxon>
        <taxon>Petromyzon</taxon>
    </lineage>
</organism>
<evidence type="ECO:0000256" key="9">
    <source>
        <dbReference type="RuleBase" id="RU000688"/>
    </source>
</evidence>
<protein>
    <submittedName>
        <fullName evidence="13">Alpha-1A adrenergic receptor-like</fullName>
    </submittedName>
</protein>
<keyword evidence="2" id="KW-1003">Cell membrane</keyword>
<dbReference type="GO" id="GO:0007200">
    <property type="term" value="P:phospholipase C-activating G protein-coupled receptor signaling pathway"/>
    <property type="evidence" value="ECO:0007669"/>
    <property type="project" value="TreeGrafter"/>
</dbReference>
<evidence type="ECO:0000313" key="12">
    <source>
        <dbReference type="Proteomes" id="UP001318040"/>
    </source>
</evidence>
<gene>
    <name evidence="13" type="primary">LOC116940645</name>
</gene>
<keyword evidence="12" id="KW-1185">Reference proteome</keyword>
<dbReference type="KEGG" id="pmrn:116940645"/>
<evidence type="ECO:0000259" key="11">
    <source>
        <dbReference type="PROSITE" id="PS50262"/>
    </source>
</evidence>
<dbReference type="PRINTS" id="PR00237">
    <property type="entry name" value="GPCRRHODOPSN"/>
</dbReference>
<keyword evidence="6 10" id="KW-0472">Membrane</keyword>
<dbReference type="Gene3D" id="1.20.1070.10">
    <property type="entry name" value="Rhodopsin 7-helix transmembrane proteins"/>
    <property type="match status" value="1"/>
</dbReference>
<dbReference type="GO" id="GO:0004937">
    <property type="term" value="F:alpha1-adrenergic receptor activity"/>
    <property type="evidence" value="ECO:0007669"/>
    <property type="project" value="TreeGrafter"/>
</dbReference>
<dbReference type="Proteomes" id="UP001318040">
    <property type="component" value="Chromosome 9"/>
</dbReference>
<dbReference type="AlphaFoldDB" id="A0AAJ7SW29"/>
<dbReference type="GO" id="GO:0043410">
    <property type="term" value="P:positive regulation of MAPK cascade"/>
    <property type="evidence" value="ECO:0007669"/>
    <property type="project" value="TreeGrafter"/>
</dbReference>
<dbReference type="InterPro" id="IPR000276">
    <property type="entry name" value="GPCR_Rhodpsn"/>
</dbReference>
<dbReference type="GeneID" id="116940645"/>
<keyword evidence="8 9" id="KW-0807">Transducer</keyword>
<name>A0AAJ7SW29_PETMA</name>
<evidence type="ECO:0000256" key="7">
    <source>
        <dbReference type="ARBA" id="ARBA00023170"/>
    </source>
</evidence>
<dbReference type="PANTHER" id="PTHR24248:SF72">
    <property type="entry name" value="G-PROTEIN COUPLED RECEPTORS FAMILY 1 PROFILE DOMAIN-CONTAINING PROTEIN"/>
    <property type="match status" value="1"/>
</dbReference>
<accession>A0AAJ7SW29</accession>
<dbReference type="PROSITE" id="PS00237">
    <property type="entry name" value="G_PROTEIN_RECEP_F1_1"/>
    <property type="match status" value="1"/>
</dbReference>
<dbReference type="GO" id="GO:0007267">
    <property type="term" value="P:cell-cell signaling"/>
    <property type="evidence" value="ECO:0007669"/>
    <property type="project" value="TreeGrafter"/>
</dbReference>
<proteinExistence type="inferred from homology"/>
<evidence type="ECO:0000256" key="3">
    <source>
        <dbReference type="ARBA" id="ARBA00022692"/>
    </source>
</evidence>
<keyword evidence="5 9" id="KW-0297">G-protein coupled receptor</keyword>
<evidence type="ECO:0000313" key="13">
    <source>
        <dbReference type="RefSeq" id="XP_032806637.1"/>
    </source>
</evidence>
<keyword evidence="3 9" id="KW-0812">Transmembrane</keyword>
<dbReference type="SMART" id="SM01381">
    <property type="entry name" value="7TM_GPCR_Srsx"/>
    <property type="match status" value="1"/>
</dbReference>
<keyword evidence="7 9" id="KW-0675">Receptor</keyword>
<feature type="transmembrane region" description="Helical" evidence="10">
    <location>
        <begin position="204"/>
        <end position="224"/>
    </location>
</feature>
<dbReference type="PANTHER" id="PTHR24248">
    <property type="entry name" value="ADRENERGIC RECEPTOR-RELATED G-PROTEIN COUPLED RECEPTOR"/>
    <property type="match status" value="1"/>
</dbReference>
<reference evidence="13" key="1">
    <citation type="submission" date="2025-08" db="UniProtKB">
        <authorList>
            <consortium name="RefSeq"/>
        </authorList>
    </citation>
    <scope>IDENTIFICATION</scope>
    <source>
        <tissue evidence="13">Sperm</tissue>
    </source>
</reference>
<feature type="transmembrane region" description="Helical" evidence="10">
    <location>
        <begin position="288"/>
        <end position="308"/>
    </location>
</feature>
<evidence type="ECO:0000256" key="2">
    <source>
        <dbReference type="ARBA" id="ARBA00022475"/>
    </source>
</evidence>
<evidence type="ECO:0000256" key="5">
    <source>
        <dbReference type="ARBA" id="ARBA00023040"/>
    </source>
</evidence>
<feature type="transmembrane region" description="Helical" evidence="10">
    <location>
        <begin position="84"/>
        <end position="106"/>
    </location>
</feature>
<dbReference type="PRINTS" id="PR01103">
    <property type="entry name" value="ADRENERGICR"/>
</dbReference>
<evidence type="ECO:0000256" key="10">
    <source>
        <dbReference type="SAM" id="Phobius"/>
    </source>
</evidence>
<dbReference type="Pfam" id="PF00001">
    <property type="entry name" value="7tm_1"/>
    <property type="match status" value="1"/>
</dbReference>
<comment type="subcellular location">
    <subcellularLocation>
        <location evidence="1">Cell membrane</location>
        <topology evidence="1">Multi-pass membrane protein</topology>
    </subcellularLocation>
</comment>
<feature type="transmembrane region" description="Helical" evidence="10">
    <location>
        <begin position="328"/>
        <end position="346"/>
    </location>
</feature>
<dbReference type="GO" id="GO:0005886">
    <property type="term" value="C:plasma membrane"/>
    <property type="evidence" value="ECO:0007669"/>
    <property type="project" value="UniProtKB-SubCell"/>
</dbReference>
<keyword evidence="4 10" id="KW-1133">Transmembrane helix</keyword>
<feature type="transmembrane region" description="Helical" evidence="10">
    <location>
        <begin position="121"/>
        <end position="142"/>
    </location>
</feature>
<feature type="transmembrane region" description="Helical" evidence="10">
    <location>
        <begin position="163"/>
        <end position="184"/>
    </location>
</feature>
<dbReference type="InterPro" id="IPR017452">
    <property type="entry name" value="GPCR_Rhodpsn_7TM"/>
</dbReference>
<evidence type="ECO:0000256" key="6">
    <source>
        <dbReference type="ARBA" id="ARBA00023136"/>
    </source>
</evidence>
<dbReference type="PROSITE" id="PS50262">
    <property type="entry name" value="G_PROTEIN_RECEP_F1_2"/>
    <property type="match status" value="1"/>
</dbReference>
<dbReference type="InterPro" id="IPR002233">
    <property type="entry name" value="ADR_fam"/>
</dbReference>
<evidence type="ECO:0000256" key="1">
    <source>
        <dbReference type="ARBA" id="ARBA00004651"/>
    </source>
</evidence>
<dbReference type="SUPFAM" id="SSF81321">
    <property type="entry name" value="Family A G protein-coupled receptor-like"/>
    <property type="match status" value="1"/>
</dbReference>
<feature type="domain" description="G-protein coupled receptors family 1 profile" evidence="11">
    <location>
        <begin position="63"/>
        <end position="344"/>
    </location>
</feature>
<dbReference type="RefSeq" id="XP_032806637.1">
    <property type="nucleotide sequence ID" value="XM_032950746.1"/>
</dbReference>